<feature type="signal peptide" evidence="1">
    <location>
        <begin position="1"/>
        <end position="23"/>
    </location>
</feature>
<dbReference type="Proteomes" id="UP001597511">
    <property type="component" value="Unassembled WGS sequence"/>
</dbReference>
<reference evidence="3" key="1">
    <citation type="journal article" date="2019" name="Int. J. Syst. Evol. Microbiol.">
        <title>The Global Catalogue of Microorganisms (GCM) 10K type strain sequencing project: providing services to taxonomists for standard genome sequencing and annotation.</title>
        <authorList>
            <consortium name="The Broad Institute Genomics Platform"/>
            <consortium name="The Broad Institute Genome Sequencing Center for Infectious Disease"/>
            <person name="Wu L."/>
            <person name="Ma J."/>
        </authorList>
    </citation>
    <scope>NUCLEOTIDE SEQUENCE [LARGE SCALE GENOMIC DNA]</scope>
    <source>
        <strain evidence="3">KCTC 23299</strain>
    </source>
</reference>
<feature type="chain" id="PRO_5045694644" evidence="1">
    <location>
        <begin position="24"/>
        <end position="158"/>
    </location>
</feature>
<dbReference type="InterPro" id="IPR020018">
    <property type="entry name" value="Motility-assoc_lipoprot_GldH"/>
</dbReference>
<proteinExistence type="predicted"/>
<evidence type="ECO:0000313" key="3">
    <source>
        <dbReference type="Proteomes" id="UP001597511"/>
    </source>
</evidence>
<dbReference type="EMBL" id="JBHUOZ010000001">
    <property type="protein sequence ID" value="MFD2918719.1"/>
    <property type="molecule type" value="Genomic_DNA"/>
</dbReference>
<gene>
    <name evidence="2" type="ORF">ACFS6H_03290</name>
</gene>
<organism evidence="2 3">
    <name type="scientific">Terrimonas rubra</name>
    <dbReference type="NCBI Taxonomy" id="1035890"/>
    <lineage>
        <taxon>Bacteria</taxon>
        <taxon>Pseudomonadati</taxon>
        <taxon>Bacteroidota</taxon>
        <taxon>Chitinophagia</taxon>
        <taxon>Chitinophagales</taxon>
        <taxon>Chitinophagaceae</taxon>
        <taxon>Terrimonas</taxon>
    </lineage>
</organism>
<protein>
    <submittedName>
        <fullName evidence="2">Gliding motility lipoprotein GldH</fullName>
    </submittedName>
</protein>
<keyword evidence="3" id="KW-1185">Reference proteome</keyword>
<dbReference type="RefSeq" id="WP_386095185.1">
    <property type="nucleotide sequence ID" value="NZ_JBHUOZ010000001.1"/>
</dbReference>
<dbReference type="NCBIfam" id="TIGR03511">
    <property type="entry name" value="GldH_lipo"/>
    <property type="match status" value="1"/>
</dbReference>
<dbReference type="Pfam" id="PF14109">
    <property type="entry name" value="GldH_lipo"/>
    <property type="match status" value="1"/>
</dbReference>
<keyword evidence="1" id="KW-0732">Signal</keyword>
<evidence type="ECO:0000313" key="2">
    <source>
        <dbReference type="EMBL" id="MFD2918719.1"/>
    </source>
</evidence>
<name>A0ABW6A0A6_9BACT</name>
<evidence type="ECO:0000256" key="1">
    <source>
        <dbReference type="SAM" id="SignalP"/>
    </source>
</evidence>
<keyword evidence="2" id="KW-0449">Lipoprotein</keyword>
<comment type="caution">
    <text evidence="2">The sequence shown here is derived from an EMBL/GenBank/DDBJ whole genome shotgun (WGS) entry which is preliminary data.</text>
</comment>
<sequence length="158" mass="18218">MKKYLPVLSGLALLAVCLTSCQTVDLYEKWATMPKQEWKSNFIPSFKFTIKDTTVPYQLYVVLRHTQQYNYNNIYVNVWAKGPQQDSAVNIQQDLLLATNEKGWLGQGMDDIYSHMIKLGDPILLKAGDYEFKLEQIMREDPLKHVLDAGIRIEKTGM</sequence>
<accession>A0ABW6A0A6</accession>